<dbReference type="Gene3D" id="3.30.1330.30">
    <property type="match status" value="1"/>
</dbReference>
<dbReference type="Proteomes" id="UP000824071">
    <property type="component" value="Unassembled WGS sequence"/>
</dbReference>
<evidence type="ECO:0000313" key="6">
    <source>
        <dbReference type="Proteomes" id="UP000824071"/>
    </source>
</evidence>
<evidence type="ECO:0000313" key="5">
    <source>
        <dbReference type="EMBL" id="HIU36617.1"/>
    </source>
</evidence>
<sequence length="260" mass="27260">MQPQPLESRRNARVQAFCRLRDSAGARRDAGRFVLEGLRLCADCVETGGTLSALYVTKTALDKGGARMDALLSGAKEVFLISDPVAEKLSDTVTTQGVFAEVPFPKTRPFAPAAGERYLALDAVQNPQNLGAAARTAEALGLTGILLFGGCDRFSPKALRASMGALLRLPVWEAASVSETLAAAARVLPVFAAVPDKTALPVQQADFSGGAVVVVGNEANGVRPETLECARRLTVPMAGRAESLNAAAAAAILIWEMVRA</sequence>
<dbReference type="PANTHER" id="PTHR43191">
    <property type="entry name" value="RRNA METHYLTRANSFERASE 3"/>
    <property type="match status" value="1"/>
</dbReference>
<accession>A0A9D1IFY9</accession>
<dbReference type="Gene3D" id="3.40.1280.10">
    <property type="match status" value="1"/>
</dbReference>
<dbReference type="InterPro" id="IPR029026">
    <property type="entry name" value="tRNA_m1G_MTases_N"/>
</dbReference>
<evidence type="ECO:0000256" key="3">
    <source>
        <dbReference type="ARBA" id="ARBA00022679"/>
    </source>
</evidence>
<gene>
    <name evidence="5" type="ORF">IAC53_08445</name>
</gene>
<dbReference type="SMART" id="SM00967">
    <property type="entry name" value="SpoU_sub_bind"/>
    <property type="match status" value="1"/>
</dbReference>
<reference evidence="5" key="2">
    <citation type="journal article" date="2021" name="PeerJ">
        <title>Extensive microbial diversity within the chicken gut microbiome revealed by metagenomics and culture.</title>
        <authorList>
            <person name="Gilroy R."/>
            <person name="Ravi A."/>
            <person name="Getino M."/>
            <person name="Pursley I."/>
            <person name="Horton D.L."/>
            <person name="Alikhan N.F."/>
            <person name="Baker D."/>
            <person name="Gharbi K."/>
            <person name="Hall N."/>
            <person name="Watson M."/>
            <person name="Adriaenssens E.M."/>
            <person name="Foster-Nyarko E."/>
            <person name="Jarju S."/>
            <person name="Secka A."/>
            <person name="Antonio M."/>
            <person name="Oren A."/>
            <person name="Chaudhuri R.R."/>
            <person name="La Ragione R."/>
            <person name="Hildebrand F."/>
            <person name="Pallen M.J."/>
        </authorList>
    </citation>
    <scope>NUCLEOTIDE SEQUENCE</scope>
    <source>
        <strain evidence="5">ChiGjej1B1-19959</strain>
    </source>
</reference>
<dbReference type="PANTHER" id="PTHR43191:SF2">
    <property type="entry name" value="RRNA METHYLTRANSFERASE 3, MITOCHONDRIAL"/>
    <property type="match status" value="1"/>
</dbReference>
<dbReference type="EMBL" id="DVMW01000048">
    <property type="protein sequence ID" value="HIU36617.1"/>
    <property type="molecule type" value="Genomic_DNA"/>
</dbReference>
<dbReference type="InterPro" id="IPR013123">
    <property type="entry name" value="SpoU_subst-bd"/>
</dbReference>
<comment type="caution">
    <text evidence="5">The sequence shown here is derived from an EMBL/GenBank/DDBJ whole genome shotgun (WGS) entry which is preliminary data.</text>
</comment>
<dbReference type="GO" id="GO:0006396">
    <property type="term" value="P:RNA processing"/>
    <property type="evidence" value="ECO:0007669"/>
    <property type="project" value="InterPro"/>
</dbReference>
<dbReference type="CDD" id="cd18095">
    <property type="entry name" value="SpoU-like_rRNA-MTase"/>
    <property type="match status" value="1"/>
</dbReference>
<dbReference type="GO" id="GO:0032259">
    <property type="term" value="P:methylation"/>
    <property type="evidence" value="ECO:0007669"/>
    <property type="project" value="UniProtKB-KW"/>
</dbReference>
<dbReference type="SUPFAM" id="SSF55315">
    <property type="entry name" value="L30e-like"/>
    <property type="match status" value="1"/>
</dbReference>
<organism evidence="5 6">
    <name type="scientific">Candidatus Fimenecus excrementigallinarum</name>
    <dbReference type="NCBI Taxonomy" id="2840816"/>
    <lineage>
        <taxon>Bacteria</taxon>
        <taxon>Bacillati</taxon>
        <taxon>Bacillota</taxon>
        <taxon>Clostridia</taxon>
        <taxon>Candidatus Fimenecus</taxon>
    </lineage>
</organism>
<dbReference type="InterPro" id="IPR053888">
    <property type="entry name" value="MRM3-like_sub_bind"/>
</dbReference>
<dbReference type="GO" id="GO:0003723">
    <property type="term" value="F:RNA binding"/>
    <property type="evidence" value="ECO:0007669"/>
    <property type="project" value="InterPro"/>
</dbReference>
<name>A0A9D1IFY9_9FIRM</name>
<dbReference type="GO" id="GO:0005737">
    <property type="term" value="C:cytoplasm"/>
    <property type="evidence" value="ECO:0007669"/>
    <property type="project" value="UniProtKB-ARBA"/>
</dbReference>
<dbReference type="InterPro" id="IPR029028">
    <property type="entry name" value="Alpha/beta_knot_MTases"/>
</dbReference>
<dbReference type="GO" id="GO:0008173">
    <property type="term" value="F:RNA methyltransferase activity"/>
    <property type="evidence" value="ECO:0007669"/>
    <property type="project" value="InterPro"/>
</dbReference>
<evidence type="ECO:0000256" key="1">
    <source>
        <dbReference type="ARBA" id="ARBA00007228"/>
    </source>
</evidence>
<dbReference type="SUPFAM" id="SSF75217">
    <property type="entry name" value="alpha/beta knot"/>
    <property type="match status" value="1"/>
</dbReference>
<proteinExistence type="inferred from homology"/>
<keyword evidence="2 5" id="KW-0489">Methyltransferase</keyword>
<reference evidence="5" key="1">
    <citation type="submission" date="2020-10" db="EMBL/GenBank/DDBJ databases">
        <authorList>
            <person name="Gilroy R."/>
        </authorList>
    </citation>
    <scope>NUCLEOTIDE SEQUENCE</scope>
    <source>
        <strain evidence="5">ChiGjej1B1-19959</strain>
    </source>
</reference>
<keyword evidence="3" id="KW-0808">Transferase</keyword>
<dbReference type="InterPro" id="IPR051259">
    <property type="entry name" value="rRNA_Methyltransferase"/>
</dbReference>
<dbReference type="Pfam" id="PF00588">
    <property type="entry name" value="SpoU_methylase"/>
    <property type="match status" value="1"/>
</dbReference>
<feature type="domain" description="RNA 2-O ribose methyltransferase substrate binding" evidence="4">
    <location>
        <begin position="34"/>
        <end position="108"/>
    </location>
</feature>
<evidence type="ECO:0000256" key="2">
    <source>
        <dbReference type="ARBA" id="ARBA00022603"/>
    </source>
</evidence>
<evidence type="ECO:0000259" key="4">
    <source>
        <dbReference type="SMART" id="SM00967"/>
    </source>
</evidence>
<protein>
    <submittedName>
        <fullName evidence="5">RNA methyltransferase</fullName>
    </submittedName>
</protein>
<dbReference type="InterPro" id="IPR001537">
    <property type="entry name" value="SpoU_MeTrfase"/>
</dbReference>
<dbReference type="Pfam" id="PF22435">
    <property type="entry name" value="MRM3-like_sub_bind"/>
    <property type="match status" value="1"/>
</dbReference>
<dbReference type="AlphaFoldDB" id="A0A9D1IFY9"/>
<dbReference type="InterPro" id="IPR029064">
    <property type="entry name" value="Ribosomal_eL30-like_sf"/>
</dbReference>
<comment type="similarity">
    <text evidence="1">Belongs to the class IV-like SAM-binding methyltransferase superfamily. RNA methyltransferase TrmH family.</text>
</comment>